<dbReference type="GO" id="GO:0016020">
    <property type="term" value="C:membrane"/>
    <property type="evidence" value="ECO:0007669"/>
    <property type="project" value="UniProtKB-SubCell"/>
</dbReference>
<gene>
    <name evidence="11" type="primary">lepB</name>
    <name evidence="11" type="ORF">COV34_01280</name>
</gene>
<dbReference type="InterPro" id="IPR000223">
    <property type="entry name" value="Pept_S26A_signal_pept_1"/>
</dbReference>
<proteinExistence type="inferred from homology"/>
<feature type="active site" evidence="6">
    <location>
        <position position="105"/>
    </location>
</feature>
<dbReference type="PROSITE" id="PS00761">
    <property type="entry name" value="SPASE_I_3"/>
    <property type="match status" value="1"/>
</dbReference>
<feature type="region of interest" description="Disordered" evidence="9">
    <location>
        <begin position="1"/>
        <end position="23"/>
    </location>
</feature>
<dbReference type="EC" id="3.4.21.89" evidence="3 7"/>
<dbReference type="Pfam" id="PF10502">
    <property type="entry name" value="Peptidase_S26"/>
    <property type="match status" value="1"/>
</dbReference>
<evidence type="ECO:0000256" key="9">
    <source>
        <dbReference type="SAM" id="MobiDB-lite"/>
    </source>
</evidence>
<dbReference type="PANTHER" id="PTHR43390:SF1">
    <property type="entry name" value="CHLOROPLAST PROCESSING PEPTIDASE"/>
    <property type="match status" value="1"/>
</dbReference>
<feature type="active site" evidence="6">
    <location>
        <position position="61"/>
    </location>
</feature>
<accession>A0A2H0QVC1</accession>
<dbReference type="NCBIfam" id="TIGR02227">
    <property type="entry name" value="sigpep_I_bact"/>
    <property type="match status" value="1"/>
</dbReference>
<reference evidence="11 12" key="1">
    <citation type="submission" date="2017-09" db="EMBL/GenBank/DDBJ databases">
        <title>Depth-based differentiation of microbial function through sediment-hosted aquifers and enrichment of novel symbionts in the deep terrestrial subsurface.</title>
        <authorList>
            <person name="Probst A.J."/>
            <person name="Ladd B."/>
            <person name="Jarett J.K."/>
            <person name="Geller-Mcgrath D.E."/>
            <person name="Sieber C.M."/>
            <person name="Emerson J.B."/>
            <person name="Anantharaman K."/>
            <person name="Thomas B.C."/>
            <person name="Malmstrom R."/>
            <person name="Stieglmeier M."/>
            <person name="Klingl A."/>
            <person name="Woyke T."/>
            <person name="Ryan C.M."/>
            <person name="Banfield J.F."/>
        </authorList>
    </citation>
    <scope>NUCLEOTIDE SEQUENCE [LARGE SCALE GENOMIC DNA]</scope>
    <source>
        <strain evidence="11">CG10_big_fil_rev_8_21_14_0_10_42_12</strain>
    </source>
</reference>
<organism evidence="11 12">
    <name type="scientific">Candidatus Zambryskibacteria bacterium CG10_big_fil_rev_8_21_14_0_10_42_12</name>
    <dbReference type="NCBI Taxonomy" id="1975115"/>
    <lineage>
        <taxon>Bacteria</taxon>
        <taxon>Candidatus Zambryskiibacteriota</taxon>
    </lineage>
</organism>
<dbReference type="InterPro" id="IPR019533">
    <property type="entry name" value="Peptidase_S26"/>
</dbReference>
<dbReference type="AlphaFoldDB" id="A0A2H0QVC1"/>
<name>A0A2H0QVC1_9BACT</name>
<dbReference type="Gene3D" id="2.10.109.10">
    <property type="entry name" value="Umud Fragment, subunit A"/>
    <property type="match status" value="1"/>
</dbReference>
<evidence type="ECO:0000256" key="6">
    <source>
        <dbReference type="PIRSR" id="PIRSR600223-1"/>
    </source>
</evidence>
<comment type="catalytic activity">
    <reaction evidence="1 7">
        <text>Cleavage of hydrophobic, N-terminal signal or leader sequences from secreted and periplasmic proteins.</text>
        <dbReference type="EC" id="3.4.21.89"/>
    </reaction>
</comment>
<evidence type="ECO:0000313" key="12">
    <source>
        <dbReference type="Proteomes" id="UP000231333"/>
    </source>
</evidence>
<dbReference type="InterPro" id="IPR019758">
    <property type="entry name" value="Pept_S26A_signal_pept_1_CS"/>
</dbReference>
<dbReference type="PROSITE" id="PS00760">
    <property type="entry name" value="SPASE_I_2"/>
    <property type="match status" value="1"/>
</dbReference>
<dbReference type="InterPro" id="IPR036286">
    <property type="entry name" value="LexA/Signal_pep-like_sf"/>
</dbReference>
<evidence type="ECO:0000256" key="3">
    <source>
        <dbReference type="ARBA" id="ARBA00013208"/>
    </source>
</evidence>
<protein>
    <recommendedName>
        <fullName evidence="3 7">Signal peptidase I</fullName>
        <ecNumber evidence="3 7">3.4.21.89</ecNumber>
    </recommendedName>
</protein>
<dbReference type="InterPro" id="IPR019757">
    <property type="entry name" value="Pept_S26A_signal_pept_1_Lys-AS"/>
</dbReference>
<keyword evidence="7" id="KW-0472">Membrane</keyword>
<evidence type="ECO:0000256" key="1">
    <source>
        <dbReference type="ARBA" id="ARBA00000677"/>
    </source>
</evidence>
<evidence type="ECO:0000256" key="2">
    <source>
        <dbReference type="ARBA" id="ARBA00009370"/>
    </source>
</evidence>
<dbReference type="GO" id="GO:0006465">
    <property type="term" value="P:signal peptide processing"/>
    <property type="evidence" value="ECO:0007669"/>
    <property type="project" value="InterPro"/>
</dbReference>
<dbReference type="Proteomes" id="UP000231333">
    <property type="component" value="Unassembled WGS sequence"/>
</dbReference>
<dbReference type="InterPro" id="IPR019756">
    <property type="entry name" value="Pept_S26A_signal_pept_1_Ser-AS"/>
</dbReference>
<evidence type="ECO:0000256" key="7">
    <source>
        <dbReference type="RuleBase" id="RU003993"/>
    </source>
</evidence>
<keyword evidence="5 7" id="KW-0378">Hydrolase</keyword>
<dbReference type="PANTHER" id="PTHR43390">
    <property type="entry name" value="SIGNAL PEPTIDASE I"/>
    <property type="match status" value="1"/>
</dbReference>
<evidence type="ECO:0000256" key="8">
    <source>
        <dbReference type="RuleBase" id="RU362042"/>
    </source>
</evidence>
<dbReference type="GO" id="GO:0004252">
    <property type="term" value="F:serine-type endopeptidase activity"/>
    <property type="evidence" value="ECO:0007669"/>
    <property type="project" value="InterPro"/>
</dbReference>
<comment type="subcellular location">
    <subcellularLocation>
        <location evidence="8">Membrane</location>
        <topology evidence="8">Single-pass type II membrane protein</topology>
    </subcellularLocation>
</comment>
<comment type="caution">
    <text evidence="11">The sequence shown here is derived from an EMBL/GenBank/DDBJ whole genome shotgun (WGS) entry which is preliminary data.</text>
</comment>
<feature type="transmembrane region" description="Helical" evidence="7">
    <location>
        <begin position="33"/>
        <end position="51"/>
    </location>
</feature>
<comment type="similarity">
    <text evidence="2 8">Belongs to the peptidase S26 family.</text>
</comment>
<feature type="domain" description="Peptidase S26" evidence="10">
    <location>
        <begin position="32"/>
        <end position="187"/>
    </location>
</feature>
<dbReference type="PROSITE" id="PS00501">
    <property type="entry name" value="SPASE_I_1"/>
    <property type="match status" value="1"/>
</dbReference>
<evidence type="ECO:0000259" key="10">
    <source>
        <dbReference type="Pfam" id="PF10502"/>
    </source>
</evidence>
<evidence type="ECO:0000256" key="5">
    <source>
        <dbReference type="ARBA" id="ARBA00022801"/>
    </source>
</evidence>
<dbReference type="PRINTS" id="PR00727">
    <property type="entry name" value="LEADERPTASE"/>
</dbReference>
<evidence type="ECO:0000256" key="4">
    <source>
        <dbReference type="ARBA" id="ARBA00022670"/>
    </source>
</evidence>
<keyword evidence="4 7" id="KW-0645">Protease</keyword>
<keyword evidence="7" id="KW-1133">Transmembrane helix</keyword>
<dbReference type="CDD" id="cd06530">
    <property type="entry name" value="S26_SPase_I"/>
    <property type="match status" value="1"/>
</dbReference>
<evidence type="ECO:0000313" key="11">
    <source>
        <dbReference type="EMBL" id="PIR38229.1"/>
    </source>
</evidence>
<dbReference type="GO" id="GO:0009003">
    <property type="term" value="F:signal peptidase activity"/>
    <property type="evidence" value="ECO:0007669"/>
    <property type="project" value="UniProtKB-EC"/>
</dbReference>
<dbReference type="SUPFAM" id="SSF51306">
    <property type="entry name" value="LexA/Signal peptidase"/>
    <property type="match status" value="1"/>
</dbReference>
<dbReference type="EMBL" id="PCXL01000011">
    <property type="protein sequence ID" value="PIR38229.1"/>
    <property type="molecule type" value="Genomic_DNA"/>
</dbReference>
<keyword evidence="7" id="KW-0812">Transmembrane</keyword>
<sequence length="205" mass="23255">MHDEKDSTQNIHQHAPLKPHSEMKKAPSFREDVIRFAFIFLVIIVPFRLFVAQPFVVSGASMDPTFHSGDYLIVDQISPKIGSGWQRFDVVVFKFPFQKSRYLIKRIIGLPGETVVIENGVVSIVNDEFPNGIKLDEPYITHELKDSHTVTLGEHDYFVMGDNRSGSYDSRQWGPLSEDLLVGEPLVRLFPFNVIDIKPGHTTSS</sequence>